<evidence type="ECO:0000313" key="6">
    <source>
        <dbReference type="Proteomes" id="UP000325286"/>
    </source>
</evidence>
<dbReference type="PANTHER" id="PTHR42923:SF47">
    <property type="entry name" value="BLR3003 PROTEIN"/>
    <property type="match status" value="1"/>
</dbReference>
<reference evidence="5 6" key="1">
    <citation type="submission" date="2019-08" db="EMBL/GenBank/DDBJ databases">
        <title>Deep-cultivation of Planctomycetes and their phenomic and genomic characterization uncovers novel biology.</title>
        <authorList>
            <person name="Wiegand S."/>
            <person name="Jogler M."/>
            <person name="Boedeker C."/>
            <person name="Pinto D."/>
            <person name="Vollmers J."/>
            <person name="Rivas-Marin E."/>
            <person name="Kohn T."/>
            <person name="Peeters S.H."/>
            <person name="Heuer A."/>
            <person name="Rast P."/>
            <person name="Oberbeckmann S."/>
            <person name="Bunk B."/>
            <person name="Jeske O."/>
            <person name="Meyerdierks A."/>
            <person name="Storesund J.E."/>
            <person name="Kallscheuer N."/>
            <person name="Luecker S."/>
            <person name="Lage O.M."/>
            <person name="Pohl T."/>
            <person name="Merkel B.J."/>
            <person name="Hornburger P."/>
            <person name="Mueller R.-W."/>
            <person name="Bruemmer F."/>
            <person name="Labrenz M."/>
            <person name="Spormann A.M."/>
            <person name="Op den Camp H."/>
            <person name="Overmann J."/>
            <person name="Amann R."/>
            <person name="Jetten M.S.M."/>
            <person name="Mascher T."/>
            <person name="Medema M.H."/>
            <person name="Devos D.P."/>
            <person name="Kaster A.-K."/>
            <person name="Ovreas L."/>
            <person name="Rohde M."/>
            <person name="Galperin M.Y."/>
            <person name="Jogler C."/>
        </authorList>
    </citation>
    <scope>NUCLEOTIDE SEQUENCE [LARGE SCALE GENOMIC DNA]</scope>
    <source>
        <strain evidence="5 6">UC8</strain>
    </source>
</reference>
<dbReference type="KEGG" id="rul:UC8_52610"/>
<dbReference type="PANTHER" id="PTHR42923">
    <property type="entry name" value="PROTOPORPHYRINOGEN OXIDASE"/>
    <property type="match status" value="1"/>
</dbReference>
<evidence type="ECO:0000256" key="2">
    <source>
        <dbReference type="ARBA" id="ARBA00023002"/>
    </source>
</evidence>
<gene>
    <name evidence="5" type="primary">pds</name>
    <name evidence="5" type="ORF">UC8_52610</name>
</gene>
<keyword evidence="2 5" id="KW-0560">Oxidoreductase</keyword>
<evidence type="ECO:0000313" key="5">
    <source>
        <dbReference type="EMBL" id="QEG43215.1"/>
    </source>
</evidence>
<name>A0A5B9R0G2_9BACT</name>
<dbReference type="NCBIfam" id="TIGR03467">
    <property type="entry name" value="HpnE"/>
    <property type="match status" value="1"/>
</dbReference>
<dbReference type="AlphaFoldDB" id="A0A5B9R0G2"/>
<organism evidence="5 6">
    <name type="scientific">Roseimaritima ulvae</name>
    <dbReference type="NCBI Taxonomy" id="980254"/>
    <lineage>
        <taxon>Bacteria</taxon>
        <taxon>Pseudomonadati</taxon>
        <taxon>Planctomycetota</taxon>
        <taxon>Planctomycetia</taxon>
        <taxon>Pirellulales</taxon>
        <taxon>Pirellulaceae</taxon>
        <taxon>Roseimaritima</taxon>
    </lineage>
</organism>
<dbReference type="InterPro" id="IPR001613">
    <property type="entry name" value="Flavin_amine_oxidase"/>
</dbReference>
<dbReference type="OrthoDB" id="9814556at2"/>
<accession>A0A5B9R0G2</accession>
<feature type="binding site" evidence="3">
    <location>
        <position position="241"/>
    </location>
    <ligand>
        <name>substrate</name>
    </ligand>
</feature>
<dbReference type="RefSeq" id="WP_148080567.1">
    <property type="nucleotide sequence ID" value="NZ_CP042914.1"/>
</dbReference>
<dbReference type="InterPro" id="IPR036188">
    <property type="entry name" value="FAD/NAD-bd_sf"/>
</dbReference>
<proteinExistence type="predicted"/>
<keyword evidence="6" id="KW-1185">Reference proteome</keyword>
<evidence type="ECO:0000256" key="1">
    <source>
        <dbReference type="ARBA" id="ARBA00001974"/>
    </source>
</evidence>
<sequence length="472" mass="52694">MKRARGDNRPRVAIVGGGLAGMAAAWALSDFPLEITLFEARKRVGGRAGSYQDPVAEQDVDFCQHVAMGCCTNFLELMRQAGLLNQFTRETELTFLAPQHPPATVAPIDWLPAPLHRATTLNQLSFLSRREKSQVRRGIWRLLRTPPASVDTTMQRWLEAAKQSPQTIERFWDVLLVSALGEHARRVAFAPARKVLVDGFLAANRAADVWIPQQPLSQLLGHRLANALRDRGVKIEAGRLVKGLQVVADEMIEVQADGVTDQFQHVVVAVPWYALGRVLSDNKLRDAVPLLDRLVDLPTSPISGLHLWFDTAITERRHCVLVDGLAQWLFRPEHFSASESTREHYHQVVISASSDLRGMEESRIVDKVLEELQGHFPRARDAQLLRHRLVTDPRSVFSVRPQVEAVRPPQSTTFPQLHLAGDYTQTGWPATMEGAVISGFLAADSVLCSGGWGSYQPQDGLPRSWLAKWLIR</sequence>
<dbReference type="GO" id="GO:0016491">
    <property type="term" value="F:oxidoreductase activity"/>
    <property type="evidence" value="ECO:0007669"/>
    <property type="project" value="UniProtKB-KW"/>
</dbReference>
<feature type="binding site" evidence="3">
    <location>
        <begin position="39"/>
        <end position="40"/>
    </location>
    <ligand>
        <name>FAD</name>
        <dbReference type="ChEBI" id="CHEBI:57692"/>
    </ligand>
</feature>
<dbReference type="SUPFAM" id="SSF51905">
    <property type="entry name" value="FAD/NAD(P)-binding domain"/>
    <property type="match status" value="1"/>
</dbReference>
<dbReference type="InterPro" id="IPR050464">
    <property type="entry name" value="Zeta_carotene_desat/Oxidored"/>
</dbReference>
<dbReference type="InterPro" id="IPR017830">
    <property type="entry name" value="SQase_HpnE"/>
</dbReference>
<evidence type="ECO:0000259" key="4">
    <source>
        <dbReference type="Pfam" id="PF01593"/>
    </source>
</evidence>
<protein>
    <submittedName>
        <fullName evidence="5">15-cis-phytoene desaturase</fullName>
        <ecNumber evidence="5">1.3.5.5</ecNumber>
    </submittedName>
</protein>
<dbReference type="PRINTS" id="PR00757">
    <property type="entry name" value="AMINEOXDASEF"/>
</dbReference>
<dbReference type="InterPro" id="IPR002937">
    <property type="entry name" value="Amino_oxidase"/>
</dbReference>
<comment type="cofactor">
    <cofactor evidence="1">
        <name>FAD</name>
        <dbReference type="ChEBI" id="CHEBI:57692"/>
    </cofactor>
</comment>
<dbReference type="EMBL" id="CP042914">
    <property type="protein sequence ID" value="QEG43215.1"/>
    <property type="molecule type" value="Genomic_DNA"/>
</dbReference>
<dbReference type="EC" id="1.3.5.5" evidence="5"/>
<dbReference type="Pfam" id="PF01593">
    <property type="entry name" value="Amino_oxidase"/>
    <property type="match status" value="1"/>
</dbReference>
<evidence type="ECO:0000256" key="3">
    <source>
        <dbReference type="PIRSR" id="PIRSR601613-1"/>
    </source>
</evidence>
<feature type="domain" description="Amine oxidase" evidence="4">
    <location>
        <begin position="19"/>
        <end position="447"/>
    </location>
</feature>
<dbReference type="Proteomes" id="UP000325286">
    <property type="component" value="Chromosome"/>
</dbReference>
<dbReference type="Gene3D" id="3.50.50.60">
    <property type="entry name" value="FAD/NAD(P)-binding domain"/>
    <property type="match status" value="1"/>
</dbReference>